<feature type="compositionally biased region" description="Basic and acidic residues" evidence="1">
    <location>
        <begin position="1"/>
        <end position="31"/>
    </location>
</feature>
<comment type="caution">
    <text evidence="2">The sequence shown here is derived from an EMBL/GenBank/DDBJ whole genome shotgun (WGS) entry which is preliminary data.</text>
</comment>
<name>A0AAD8WHH0_LOLMU</name>
<gene>
    <name evidence="2" type="ORF">QYE76_048574</name>
</gene>
<evidence type="ECO:0000313" key="3">
    <source>
        <dbReference type="Proteomes" id="UP001231189"/>
    </source>
</evidence>
<feature type="region of interest" description="Disordered" evidence="1">
    <location>
        <begin position="1"/>
        <end position="78"/>
    </location>
</feature>
<dbReference type="AlphaFoldDB" id="A0AAD8WHH0"/>
<sequence>MVSKNRGKELPDEDNQDRGWKEEDKSVKENVKEDEEEVEEVPQEHPRTTIASIGVVLQPPRGAENSREKELSGGQESGEIPWGEIDAIVTVIELDMISTIIIIIIITAISTAAPPSSISVLKSVAIAPGPRTSLICLPTHDDRLSFKTVCREWRLAARQEGRQLRPVVPCINLGHGVYQSIATEDAASKVRRRRFGNPADFHVGDTFGS</sequence>
<reference evidence="2" key="1">
    <citation type="submission" date="2023-07" db="EMBL/GenBank/DDBJ databases">
        <title>A chromosome-level genome assembly of Lolium multiflorum.</title>
        <authorList>
            <person name="Chen Y."/>
            <person name="Copetti D."/>
            <person name="Kolliker R."/>
            <person name="Studer B."/>
        </authorList>
    </citation>
    <scope>NUCLEOTIDE SEQUENCE</scope>
    <source>
        <strain evidence="2">02402/16</strain>
        <tissue evidence="2">Leaf</tissue>
    </source>
</reference>
<evidence type="ECO:0000256" key="1">
    <source>
        <dbReference type="SAM" id="MobiDB-lite"/>
    </source>
</evidence>
<evidence type="ECO:0000313" key="2">
    <source>
        <dbReference type="EMBL" id="KAK1660415.1"/>
    </source>
</evidence>
<dbReference type="Proteomes" id="UP001231189">
    <property type="component" value="Unassembled WGS sequence"/>
</dbReference>
<keyword evidence="3" id="KW-1185">Reference proteome</keyword>
<organism evidence="2 3">
    <name type="scientific">Lolium multiflorum</name>
    <name type="common">Italian ryegrass</name>
    <name type="synonym">Lolium perenne subsp. multiflorum</name>
    <dbReference type="NCBI Taxonomy" id="4521"/>
    <lineage>
        <taxon>Eukaryota</taxon>
        <taxon>Viridiplantae</taxon>
        <taxon>Streptophyta</taxon>
        <taxon>Embryophyta</taxon>
        <taxon>Tracheophyta</taxon>
        <taxon>Spermatophyta</taxon>
        <taxon>Magnoliopsida</taxon>
        <taxon>Liliopsida</taxon>
        <taxon>Poales</taxon>
        <taxon>Poaceae</taxon>
        <taxon>BOP clade</taxon>
        <taxon>Pooideae</taxon>
        <taxon>Poodae</taxon>
        <taxon>Poeae</taxon>
        <taxon>Poeae Chloroplast Group 2 (Poeae type)</taxon>
        <taxon>Loliodinae</taxon>
        <taxon>Loliinae</taxon>
        <taxon>Lolium</taxon>
    </lineage>
</organism>
<protein>
    <submittedName>
        <fullName evidence="2">Uncharacterized protein</fullName>
    </submittedName>
</protein>
<feature type="compositionally biased region" description="Acidic residues" evidence="1">
    <location>
        <begin position="32"/>
        <end position="41"/>
    </location>
</feature>
<proteinExistence type="predicted"/>
<dbReference type="EMBL" id="JAUUTY010000003">
    <property type="protein sequence ID" value="KAK1660415.1"/>
    <property type="molecule type" value="Genomic_DNA"/>
</dbReference>
<accession>A0AAD8WHH0</accession>